<keyword evidence="2" id="KW-1185">Reference proteome</keyword>
<protein>
    <submittedName>
        <fullName evidence="1">Uncharacterized protein</fullName>
    </submittedName>
</protein>
<evidence type="ECO:0000313" key="2">
    <source>
        <dbReference type="Proteomes" id="UP000662200"/>
    </source>
</evidence>
<organism evidence="1 2">
    <name type="scientific">Pilimelia terevasa</name>
    <dbReference type="NCBI Taxonomy" id="53372"/>
    <lineage>
        <taxon>Bacteria</taxon>
        <taxon>Bacillati</taxon>
        <taxon>Actinomycetota</taxon>
        <taxon>Actinomycetes</taxon>
        <taxon>Micromonosporales</taxon>
        <taxon>Micromonosporaceae</taxon>
        <taxon>Pilimelia</taxon>
    </lineage>
</organism>
<dbReference type="RefSeq" id="WP_189112145.1">
    <property type="nucleotide sequence ID" value="NZ_BMQC01000001.1"/>
</dbReference>
<reference evidence="1" key="2">
    <citation type="submission" date="2020-09" db="EMBL/GenBank/DDBJ databases">
        <authorList>
            <person name="Sun Q."/>
            <person name="Ohkuma M."/>
        </authorList>
    </citation>
    <scope>NUCLEOTIDE SEQUENCE</scope>
    <source>
        <strain evidence="1">JCM 3091</strain>
    </source>
</reference>
<sequence length="178" mass="19228">MKVLIILLGEARRPAALAEGLAVLAGGGTATVLVHETGPWTAALAEAGLTVRSRAELARRHWPQRLARFVLWRVPAGLARAAGRGPLRAPAERAAARYRSRVAGPVQRRLVDRVHRRLWRDAAVDVVAAHLAREDYDAVVPADPHAVLLLEQVLRRDAGAARRRIAYSVAHLPAGGTV</sequence>
<dbReference type="EMBL" id="BMQC01000001">
    <property type="protein sequence ID" value="GGK12341.1"/>
    <property type="molecule type" value="Genomic_DNA"/>
</dbReference>
<evidence type="ECO:0000313" key="1">
    <source>
        <dbReference type="EMBL" id="GGK12341.1"/>
    </source>
</evidence>
<proteinExistence type="predicted"/>
<reference evidence="1" key="1">
    <citation type="journal article" date="2014" name="Int. J. Syst. Evol. Microbiol.">
        <title>Complete genome sequence of Corynebacterium casei LMG S-19264T (=DSM 44701T), isolated from a smear-ripened cheese.</title>
        <authorList>
            <consortium name="US DOE Joint Genome Institute (JGI-PGF)"/>
            <person name="Walter F."/>
            <person name="Albersmeier A."/>
            <person name="Kalinowski J."/>
            <person name="Ruckert C."/>
        </authorList>
    </citation>
    <scope>NUCLEOTIDE SEQUENCE</scope>
    <source>
        <strain evidence="1">JCM 3091</strain>
    </source>
</reference>
<dbReference type="Proteomes" id="UP000662200">
    <property type="component" value="Unassembled WGS sequence"/>
</dbReference>
<gene>
    <name evidence="1" type="ORF">GCM10010124_01070</name>
</gene>
<name>A0A8J3BCW2_9ACTN</name>
<dbReference type="AlphaFoldDB" id="A0A8J3BCW2"/>
<comment type="caution">
    <text evidence="1">The sequence shown here is derived from an EMBL/GenBank/DDBJ whole genome shotgun (WGS) entry which is preliminary data.</text>
</comment>
<accession>A0A8J3BCW2</accession>